<sequence>MTRPLRPLPDRLPRRPSRRHQDLSGLVFLGGFIAATAAISQYYAPTRGQPEIAEHYERLDKPSLTPSRRTQAVIWPALWGLMGLSCWRVWRSRESPDRDKALGLFRFALGMTAGFAKMAFGNRKTTAAAADMLGVAAASAAYTYKAGAVDRLAGLLALPYTAWLGFVSVLAGITALRERD</sequence>
<reference evidence="7 8" key="1">
    <citation type="journal article" date="2013" name="Genome Announc.">
        <title>Draft Genome Sequence of an Alphaproteobacterium, Caenispirillum salinarum AK4(T), Isolated from a Solar Saltern.</title>
        <authorList>
            <person name="Khatri I."/>
            <person name="Singh A."/>
            <person name="Korpole S."/>
            <person name="Pinnaka A.K."/>
            <person name="Subramanian S."/>
        </authorList>
    </citation>
    <scope>NUCLEOTIDE SEQUENCE [LARGE SCALE GENOMIC DNA]</scope>
    <source>
        <strain evidence="7 8">AK4</strain>
    </source>
</reference>
<comment type="subcellular location">
    <subcellularLocation>
        <location evidence="1">Membrane</location>
        <topology evidence="1">Multi-pass membrane protein</topology>
    </subcellularLocation>
</comment>
<accession>K9HQ68</accession>
<dbReference type="Pfam" id="PF03073">
    <property type="entry name" value="TspO_MBR"/>
    <property type="match status" value="1"/>
</dbReference>
<evidence type="ECO:0000256" key="2">
    <source>
        <dbReference type="ARBA" id="ARBA00007524"/>
    </source>
</evidence>
<name>K9HQ68_9PROT</name>
<feature type="transmembrane region" description="Helical" evidence="6">
    <location>
        <begin position="72"/>
        <end position="90"/>
    </location>
</feature>
<dbReference type="Proteomes" id="UP000009881">
    <property type="component" value="Unassembled WGS sequence"/>
</dbReference>
<evidence type="ECO:0000256" key="4">
    <source>
        <dbReference type="ARBA" id="ARBA00022989"/>
    </source>
</evidence>
<dbReference type="OrthoDB" id="7267156at2"/>
<comment type="caution">
    <text evidence="7">The sequence shown here is derived from an EMBL/GenBank/DDBJ whole genome shotgun (WGS) entry which is preliminary data.</text>
</comment>
<proteinExistence type="inferred from homology"/>
<evidence type="ECO:0000256" key="3">
    <source>
        <dbReference type="ARBA" id="ARBA00022692"/>
    </source>
</evidence>
<gene>
    <name evidence="7" type="ORF">C882_2517</name>
</gene>
<comment type="similarity">
    <text evidence="2">Belongs to the TspO/BZRP family.</text>
</comment>
<keyword evidence="3 6" id="KW-0812">Transmembrane</keyword>
<dbReference type="InterPro" id="IPR038330">
    <property type="entry name" value="TspO/MBR-related_sf"/>
</dbReference>
<evidence type="ECO:0000256" key="6">
    <source>
        <dbReference type="SAM" id="Phobius"/>
    </source>
</evidence>
<keyword evidence="5 6" id="KW-0472">Membrane</keyword>
<dbReference type="PANTHER" id="PTHR10057:SF0">
    <property type="entry name" value="TRANSLOCATOR PROTEIN"/>
    <property type="match status" value="1"/>
</dbReference>
<protein>
    <submittedName>
        <fullName evidence="7">TspO and MBR like protein</fullName>
    </submittedName>
</protein>
<dbReference type="EMBL" id="ANHY01000003">
    <property type="protein sequence ID" value="EKV32438.1"/>
    <property type="molecule type" value="Genomic_DNA"/>
</dbReference>
<dbReference type="CDD" id="cd15904">
    <property type="entry name" value="TSPO_MBR"/>
    <property type="match status" value="1"/>
</dbReference>
<dbReference type="AlphaFoldDB" id="K9HQ68"/>
<feature type="transmembrane region" description="Helical" evidence="6">
    <location>
        <begin position="102"/>
        <end position="120"/>
    </location>
</feature>
<dbReference type="InterPro" id="IPR004307">
    <property type="entry name" value="TspO_MBR"/>
</dbReference>
<dbReference type="RefSeq" id="WP_009538926.1">
    <property type="nucleotide sequence ID" value="NZ_ANHY01000003.1"/>
</dbReference>
<evidence type="ECO:0000313" key="7">
    <source>
        <dbReference type="EMBL" id="EKV32438.1"/>
    </source>
</evidence>
<dbReference type="FunFam" id="1.20.1260.100:FF:000001">
    <property type="entry name" value="translocator protein 2"/>
    <property type="match status" value="1"/>
</dbReference>
<evidence type="ECO:0000256" key="1">
    <source>
        <dbReference type="ARBA" id="ARBA00004141"/>
    </source>
</evidence>
<organism evidence="7 8">
    <name type="scientific">Caenispirillum salinarum AK4</name>
    <dbReference type="NCBI Taxonomy" id="1238182"/>
    <lineage>
        <taxon>Bacteria</taxon>
        <taxon>Pseudomonadati</taxon>
        <taxon>Pseudomonadota</taxon>
        <taxon>Alphaproteobacteria</taxon>
        <taxon>Rhodospirillales</taxon>
        <taxon>Novispirillaceae</taxon>
        <taxon>Caenispirillum</taxon>
    </lineage>
</organism>
<dbReference type="GO" id="GO:0016020">
    <property type="term" value="C:membrane"/>
    <property type="evidence" value="ECO:0007669"/>
    <property type="project" value="UniProtKB-SubCell"/>
</dbReference>
<dbReference type="STRING" id="1238182.C882_2517"/>
<dbReference type="GO" id="GO:0033013">
    <property type="term" value="P:tetrapyrrole metabolic process"/>
    <property type="evidence" value="ECO:0007669"/>
    <property type="project" value="UniProtKB-ARBA"/>
</dbReference>
<feature type="transmembrane region" description="Helical" evidence="6">
    <location>
        <begin position="156"/>
        <end position="176"/>
    </location>
</feature>
<dbReference type="eggNOG" id="COG3476">
    <property type="taxonomic scope" value="Bacteria"/>
</dbReference>
<evidence type="ECO:0000256" key="5">
    <source>
        <dbReference type="ARBA" id="ARBA00023136"/>
    </source>
</evidence>
<keyword evidence="4 6" id="KW-1133">Transmembrane helix</keyword>
<feature type="transmembrane region" description="Helical" evidence="6">
    <location>
        <begin position="21"/>
        <end position="44"/>
    </location>
</feature>
<keyword evidence="8" id="KW-1185">Reference proteome</keyword>
<dbReference type="Gene3D" id="1.20.1260.100">
    <property type="entry name" value="TspO/MBR protein"/>
    <property type="match status" value="1"/>
</dbReference>
<dbReference type="PANTHER" id="PTHR10057">
    <property type="entry name" value="PERIPHERAL-TYPE BENZODIAZEPINE RECEPTOR"/>
    <property type="match status" value="1"/>
</dbReference>
<evidence type="ECO:0000313" key="8">
    <source>
        <dbReference type="Proteomes" id="UP000009881"/>
    </source>
</evidence>